<dbReference type="EMBL" id="CP145132">
    <property type="protein sequence ID" value="WWC54538.1"/>
    <property type="molecule type" value="Genomic_DNA"/>
</dbReference>
<sequence length="310" mass="34747">MNSKKDLIRVAKLYYYHNLTQEEIADQVGISRIKVSRMLKKARDMGIITVVVNDTPNYEHVERTIKESFQLKNVMITDIHNHDVRGSLAQMAGSYLNTILEEGDTIAVGWGKTLQELTKYCYGNLNKKTLFTPLIGGHGDKNFNRHSNSIANQFAENYLAKSATILAPAFAQSQVAADMYMHDPNVLATIDRSSQANIAIFSIGNPNDEENNIISTGYLSEKETALIKESDTTSDIASIIFLNQEGKEILQELEERRISVSQKAFAQIDRKICIAGGRKKHISILSAIKSQYVDELITDIDTARFLTENI</sequence>
<dbReference type="RefSeq" id="WP_013669770.1">
    <property type="nucleotide sequence ID" value="NZ_CAJHLJ010000011.1"/>
</dbReference>
<evidence type="ECO:0000256" key="4">
    <source>
        <dbReference type="ARBA" id="ARBA00023163"/>
    </source>
</evidence>
<dbReference type="GO" id="GO:0030246">
    <property type="term" value="F:carbohydrate binding"/>
    <property type="evidence" value="ECO:0007669"/>
    <property type="project" value="InterPro"/>
</dbReference>
<keyword evidence="3" id="KW-0238">DNA-binding</keyword>
<organism evidence="7 10">
    <name type="scientific">Aerococcus mictus</name>
    <dbReference type="NCBI Taxonomy" id="2976810"/>
    <lineage>
        <taxon>Bacteria</taxon>
        <taxon>Bacillati</taxon>
        <taxon>Bacillota</taxon>
        <taxon>Bacilli</taxon>
        <taxon>Lactobacillales</taxon>
        <taxon>Aerococcaceae</taxon>
        <taxon>Aerococcus</taxon>
    </lineage>
</organism>
<dbReference type="InterPro" id="IPR036388">
    <property type="entry name" value="WH-like_DNA-bd_sf"/>
</dbReference>
<evidence type="ECO:0000256" key="2">
    <source>
        <dbReference type="ARBA" id="ARBA00023015"/>
    </source>
</evidence>
<keyword evidence="2" id="KW-0805">Transcription regulation</keyword>
<dbReference type="Proteomes" id="UP001069047">
    <property type="component" value="Unassembled WGS sequence"/>
</dbReference>
<gene>
    <name evidence="8" type="ORF">DBT44_0009175</name>
    <name evidence="7" type="ORF">ODY61_08725</name>
</gene>
<accession>A0A9Q4DEG4</accession>
<evidence type="ECO:0000256" key="1">
    <source>
        <dbReference type="ARBA" id="ARBA00010466"/>
    </source>
</evidence>
<dbReference type="EMBL" id="JAOTMY010000006">
    <property type="protein sequence ID" value="MCY3088192.1"/>
    <property type="molecule type" value="Genomic_DNA"/>
</dbReference>
<comment type="similarity">
    <text evidence="1">Belongs to the SorC transcriptional regulatory family.</text>
</comment>
<keyword evidence="4" id="KW-0804">Transcription</keyword>
<dbReference type="SUPFAM" id="SSF100950">
    <property type="entry name" value="NagB/RpiA/CoA transferase-like"/>
    <property type="match status" value="1"/>
</dbReference>
<evidence type="ECO:0000313" key="7">
    <source>
        <dbReference type="EMBL" id="MCY3088192.1"/>
    </source>
</evidence>
<dbReference type="GO" id="GO:0006352">
    <property type="term" value="P:DNA-templated transcription initiation"/>
    <property type="evidence" value="ECO:0007669"/>
    <property type="project" value="InterPro"/>
</dbReference>
<dbReference type="InterPro" id="IPR007324">
    <property type="entry name" value="Sugar-bd_dom_put"/>
</dbReference>
<evidence type="ECO:0000259" key="6">
    <source>
        <dbReference type="Pfam" id="PF04545"/>
    </source>
</evidence>
<reference evidence="8 9" key="1">
    <citation type="journal article" date="2020" name="J. Bacteriol.">
        <title>Aerococcus urinae Isolated from Women with Lower Urinary Tract Symptoms: In Vitro Aggregation and Genome Analysis.</title>
        <authorList>
            <person name="Hilt E.E."/>
            <person name="Putonti C."/>
            <person name="Thomas-White K."/>
            <person name="Lewis A.L."/>
            <person name="Visick K.L."/>
            <person name="Gilbert N.M."/>
            <person name="Wolfe A.J."/>
        </authorList>
    </citation>
    <scope>NUCLEOTIDE SEQUENCE [LARGE SCALE GENOMIC DNA]</scope>
    <source>
        <strain evidence="8 9">UMB1016</strain>
    </source>
</reference>
<dbReference type="PANTHER" id="PTHR34294">
    <property type="entry name" value="TRANSCRIPTIONAL REGULATOR-RELATED"/>
    <property type="match status" value="1"/>
</dbReference>
<reference evidence="8" key="3">
    <citation type="submission" date="2024-02" db="EMBL/GenBank/DDBJ databases">
        <authorList>
            <person name="Choi B."/>
        </authorList>
    </citation>
    <scope>NUCLEOTIDE SEQUENCE</scope>
    <source>
        <strain evidence="8">UMB1016</strain>
    </source>
</reference>
<protein>
    <submittedName>
        <fullName evidence="7">Helix-turn-helix domain-containing protein</fullName>
    </submittedName>
    <submittedName>
        <fullName evidence="8">Sugar-binding domain-containing protein</fullName>
    </submittedName>
</protein>
<reference evidence="7" key="2">
    <citation type="submission" date="2022-09" db="EMBL/GenBank/DDBJ databases">
        <title>Aerococcus urinae taxonomy study.</title>
        <authorList>
            <person name="Christensen J."/>
            <person name="Senneby E."/>
        </authorList>
    </citation>
    <scope>NUCLEOTIDE SEQUENCE</scope>
    <source>
        <strain evidence="7">LUND-41-B12</strain>
    </source>
</reference>
<name>A0A1E9PKI8_9LACT</name>
<dbReference type="Gene3D" id="3.40.50.1360">
    <property type="match status" value="1"/>
</dbReference>
<dbReference type="GeneID" id="86859128"/>
<dbReference type="AlphaFoldDB" id="A0A1E9PKI8"/>
<dbReference type="InterPro" id="IPR036390">
    <property type="entry name" value="WH_DNA-bd_sf"/>
</dbReference>
<dbReference type="InterPro" id="IPR037171">
    <property type="entry name" value="NagB/RpiA_transferase-like"/>
</dbReference>
<evidence type="ECO:0000313" key="9">
    <source>
        <dbReference type="Proteomes" id="UP000250354"/>
    </source>
</evidence>
<evidence type="ECO:0000313" key="10">
    <source>
        <dbReference type="Proteomes" id="UP001069047"/>
    </source>
</evidence>
<proteinExistence type="inferred from homology"/>
<dbReference type="GO" id="GO:0003677">
    <property type="term" value="F:DNA binding"/>
    <property type="evidence" value="ECO:0007669"/>
    <property type="project" value="UniProtKB-KW"/>
</dbReference>
<evidence type="ECO:0000259" key="5">
    <source>
        <dbReference type="Pfam" id="PF04198"/>
    </source>
</evidence>
<dbReference type="Proteomes" id="UP000250354">
    <property type="component" value="Chromosome"/>
</dbReference>
<dbReference type="Gene3D" id="1.10.10.10">
    <property type="entry name" value="Winged helix-like DNA-binding domain superfamily/Winged helix DNA-binding domain"/>
    <property type="match status" value="1"/>
</dbReference>
<dbReference type="GO" id="GO:0003700">
    <property type="term" value="F:DNA-binding transcription factor activity"/>
    <property type="evidence" value="ECO:0007669"/>
    <property type="project" value="InterPro"/>
</dbReference>
<dbReference type="Pfam" id="PF04198">
    <property type="entry name" value="Sugar-bind"/>
    <property type="match status" value="1"/>
</dbReference>
<feature type="domain" description="Sugar-binding" evidence="5">
    <location>
        <begin position="60"/>
        <end position="306"/>
    </location>
</feature>
<accession>A0A1E9PKI8</accession>
<keyword evidence="9" id="KW-1185">Reference proteome</keyword>
<dbReference type="Pfam" id="PF04545">
    <property type="entry name" value="Sigma70_r4"/>
    <property type="match status" value="1"/>
</dbReference>
<dbReference type="SUPFAM" id="SSF46785">
    <property type="entry name" value="Winged helix' DNA-binding domain"/>
    <property type="match status" value="1"/>
</dbReference>
<dbReference type="InterPro" id="IPR007630">
    <property type="entry name" value="RNA_pol_sigma70_r4"/>
</dbReference>
<dbReference type="PANTHER" id="PTHR34294:SF1">
    <property type="entry name" value="TRANSCRIPTIONAL REGULATOR LSRR"/>
    <property type="match status" value="1"/>
</dbReference>
<evidence type="ECO:0000256" key="3">
    <source>
        <dbReference type="ARBA" id="ARBA00023125"/>
    </source>
</evidence>
<dbReference type="InterPro" id="IPR051054">
    <property type="entry name" value="SorC_transcr_regulators"/>
</dbReference>
<feature type="domain" description="RNA polymerase sigma-70 region 4" evidence="6">
    <location>
        <begin position="12"/>
        <end position="43"/>
    </location>
</feature>
<evidence type="ECO:0000313" key="8">
    <source>
        <dbReference type="EMBL" id="WWC54538.1"/>
    </source>
</evidence>